<organism evidence="1 2">
    <name type="scientific">Adineta ricciae</name>
    <name type="common">Rotifer</name>
    <dbReference type="NCBI Taxonomy" id="249248"/>
    <lineage>
        <taxon>Eukaryota</taxon>
        <taxon>Metazoa</taxon>
        <taxon>Spiralia</taxon>
        <taxon>Gnathifera</taxon>
        <taxon>Rotifera</taxon>
        <taxon>Eurotatoria</taxon>
        <taxon>Bdelloidea</taxon>
        <taxon>Adinetida</taxon>
        <taxon>Adinetidae</taxon>
        <taxon>Adineta</taxon>
    </lineage>
</organism>
<accession>A0A815W4S4</accession>
<dbReference type="AlphaFoldDB" id="A0A815W4S4"/>
<evidence type="ECO:0000313" key="1">
    <source>
        <dbReference type="EMBL" id="CAF1536325.1"/>
    </source>
</evidence>
<name>A0A815W4S4_ADIRI</name>
<dbReference type="Proteomes" id="UP000663828">
    <property type="component" value="Unassembled WGS sequence"/>
</dbReference>
<protein>
    <submittedName>
        <fullName evidence="1">Uncharacterized protein</fullName>
    </submittedName>
</protein>
<dbReference type="EMBL" id="CAJNOR010004939">
    <property type="protein sequence ID" value="CAF1536325.1"/>
    <property type="molecule type" value="Genomic_DNA"/>
</dbReference>
<keyword evidence="2" id="KW-1185">Reference proteome</keyword>
<comment type="caution">
    <text evidence="1">The sequence shown here is derived from an EMBL/GenBank/DDBJ whole genome shotgun (WGS) entry which is preliminary data.</text>
</comment>
<evidence type="ECO:0000313" key="2">
    <source>
        <dbReference type="Proteomes" id="UP000663828"/>
    </source>
</evidence>
<reference evidence="1" key="1">
    <citation type="submission" date="2021-02" db="EMBL/GenBank/DDBJ databases">
        <authorList>
            <person name="Nowell W R."/>
        </authorList>
    </citation>
    <scope>NUCLEOTIDE SEQUENCE</scope>
</reference>
<sequence length="188" mass="21740">MACPIQIESTLFLPIFQIDNRLFSSYNSNAIMLKSLLRSFPVPIEDRDDFFSVDPKSLSNEQLNGYKKEMTHLISMEKSNLEKRKIDTNTRMSTYNHGILLAEQMMKSKSMGTHEKPIDSAFFSHYQSTNNESIGYVDPKILTLIQLQLYIKGMNEEKAYETKLTHELEKESTSRIEACILAYSLFVF</sequence>
<gene>
    <name evidence="1" type="ORF">XAT740_LOCUS41846</name>
</gene>
<proteinExistence type="predicted"/>